<reference evidence="2 3" key="1">
    <citation type="journal article" date="2013" name="Nat. Genet.">
        <title>The high-quality draft genome of peach (Prunus persica) identifies unique patterns of genetic diversity, domestication and genome evolution.</title>
        <authorList>
            <consortium name="International Peach Genome Initiative"/>
            <person name="Verde I."/>
            <person name="Abbott A.G."/>
            <person name="Scalabrin S."/>
            <person name="Jung S."/>
            <person name="Shu S."/>
            <person name="Marroni F."/>
            <person name="Zhebentyayeva T."/>
            <person name="Dettori M.T."/>
            <person name="Grimwood J."/>
            <person name="Cattonaro F."/>
            <person name="Zuccolo A."/>
            <person name="Rossini L."/>
            <person name="Jenkins J."/>
            <person name="Vendramin E."/>
            <person name="Meisel L.A."/>
            <person name="Decroocq V."/>
            <person name="Sosinski B."/>
            <person name="Prochnik S."/>
            <person name="Mitros T."/>
            <person name="Policriti A."/>
            <person name="Cipriani G."/>
            <person name="Dondini L."/>
            <person name="Ficklin S."/>
            <person name="Goodstein D.M."/>
            <person name="Xuan P."/>
            <person name="Del Fabbro C."/>
            <person name="Aramini V."/>
            <person name="Copetti D."/>
            <person name="Gonzalez S."/>
            <person name="Horner D.S."/>
            <person name="Falchi R."/>
            <person name="Lucas S."/>
            <person name="Mica E."/>
            <person name="Maldonado J."/>
            <person name="Lazzari B."/>
            <person name="Bielenberg D."/>
            <person name="Pirona R."/>
            <person name="Miculan M."/>
            <person name="Barakat A."/>
            <person name="Testolin R."/>
            <person name="Stella A."/>
            <person name="Tartarini S."/>
            <person name="Tonutti P."/>
            <person name="Arus P."/>
            <person name="Orellana A."/>
            <person name="Wells C."/>
            <person name="Main D."/>
            <person name="Vizzotto G."/>
            <person name="Silva H."/>
            <person name="Salamini F."/>
            <person name="Schmutz J."/>
            <person name="Morgante M."/>
            <person name="Rokhsar D.S."/>
        </authorList>
    </citation>
    <scope>NUCLEOTIDE SEQUENCE [LARGE SCALE GENOMIC DNA]</scope>
    <source>
        <strain evidence="3">cv. Nemared</strain>
    </source>
</reference>
<organism evidence="2 3">
    <name type="scientific">Prunus persica</name>
    <name type="common">Peach</name>
    <name type="synonym">Amygdalus persica</name>
    <dbReference type="NCBI Taxonomy" id="3760"/>
    <lineage>
        <taxon>Eukaryota</taxon>
        <taxon>Viridiplantae</taxon>
        <taxon>Streptophyta</taxon>
        <taxon>Embryophyta</taxon>
        <taxon>Tracheophyta</taxon>
        <taxon>Spermatophyta</taxon>
        <taxon>Magnoliopsida</taxon>
        <taxon>eudicotyledons</taxon>
        <taxon>Gunneridae</taxon>
        <taxon>Pentapetalae</taxon>
        <taxon>rosids</taxon>
        <taxon>fabids</taxon>
        <taxon>Rosales</taxon>
        <taxon>Rosaceae</taxon>
        <taxon>Amygdaloideae</taxon>
        <taxon>Amygdaleae</taxon>
        <taxon>Prunus</taxon>
    </lineage>
</organism>
<feature type="chain" id="PRO_5012648461" description="Secreted protein" evidence="1">
    <location>
        <begin position="20"/>
        <end position="76"/>
    </location>
</feature>
<dbReference type="Proteomes" id="UP000006882">
    <property type="component" value="Chromosome G1"/>
</dbReference>
<name>A0A251QVF1_PRUPE</name>
<proteinExistence type="predicted"/>
<sequence length="76" mass="8936">MFQCFFSFLFLIIICRPKTLEVMSAMFSWEGFRVSTVTVEMVLISCAKKYFYCPELHICILKSPQPKVVIDQYIPE</sequence>
<keyword evidence="1" id="KW-0732">Signal</keyword>
<protein>
    <recommendedName>
        <fullName evidence="4">Secreted protein</fullName>
    </recommendedName>
</protein>
<accession>A0A251QVF1</accession>
<evidence type="ECO:0000256" key="1">
    <source>
        <dbReference type="SAM" id="SignalP"/>
    </source>
</evidence>
<keyword evidence="3" id="KW-1185">Reference proteome</keyword>
<dbReference type="EMBL" id="CM007651">
    <property type="protein sequence ID" value="ONI27738.1"/>
    <property type="molecule type" value="Genomic_DNA"/>
</dbReference>
<evidence type="ECO:0008006" key="4">
    <source>
        <dbReference type="Google" id="ProtNLM"/>
    </source>
</evidence>
<dbReference type="AlphaFoldDB" id="A0A251QVF1"/>
<evidence type="ECO:0000313" key="2">
    <source>
        <dbReference type="EMBL" id="ONI27738.1"/>
    </source>
</evidence>
<feature type="signal peptide" evidence="1">
    <location>
        <begin position="1"/>
        <end position="19"/>
    </location>
</feature>
<evidence type="ECO:0000313" key="3">
    <source>
        <dbReference type="Proteomes" id="UP000006882"/>
    </source>
</evidence>
<gene>
    <name evidence="2" type="ORF">PRUPE_1G102700</name>
</gene>
<dbReference type="Gramene" id="ONI27738">
    <property type="protein sequence ID" value="ONI27738"/>
    <property type="gene ID" value="PRUPE_1G102700"/>
</dbReference>